<accession>A0A268F7V3</accession>
<dbReference type="PANTHER" id="PTHR44846:SF1">
    <property type="entry name" value="MANNOSYL-D-GLYCERATE TRANSPORT_METABOLISM SYSTEM REPRESSOR MNGR-RELATED"/>
    <property type="match status" value="1"/>
</dbReference>
<name>A0A268F7V3_NIACI</name>
<dbReference type="InterPro" id="IPR028978">
    <property type="entry name" value="Chorismate_lyase_/UTRA_dom_sf"/>
</dbReference>
<keyword evidence="1" id="KW-0805">Transcription regulation</keyword>
<evidence type="ECO:0000313" key="4">
    <source>
        <dbReference type="EMBL" id="PAD81428.1"/>
    </source>
</evidence>
<dbReference type="GO" id="GO:0045892">
    <property type="term" value="P:negative regulation of DNA-templated transcription"/>
    <property type="evidence" value="ECO:0007669"/>
    <property type="project" value="TreeGrafter"/>
</dbReference>
<dbReference type="Pfam" id="PF07702">
    <property type="entry name" value="UTRA"/>
    <property type="match status" value="1"/>
</dbReference>
<reference evidence="4 5" key="1">
    <citation type="submission" date="2017-07" db="EMBL/GenBank/DDBJ databases">
        <title>Isolation and whole genome analysis of endospore-forming bacteria from heroin.</title>
        <authorList>
            <person name="Kalinowski J."/>
            <person name="Ahrens B."/>
            <person name="Al-Dilaimi A."/>
            <person name="Winkler A."/>
            <person name="Wibberg D."/>
            <person name="Schleenbecker U."/>
            <person name="Ruckert C."/>
            <person name="Wolfel R."/>
            <person name="Grass G."/>
        </authorList>
    </citation>
    <scope>NUCLEOTIDE SEQUENCE [LARGE SCALE GENOMIC DNA]</scope>
    <source>
        <strain evidence="4 5">7521-2</strain>
    </source>
</reference>
<dbReference type="SUPFAM" id="SSF64288">
    <property type="entry name" value="Chorismate lyase-like"/>
    <property type="match status" value="1"/>
</dbReference>
<dbReference type="PROSITE" id="PS50949">
    <property type="entry name" value="HTH_GNTR"/>
    <property type="match status" value="1"/>
</dbReference>
<dbReference type="GO" id="GO:0003677">
    <property type="term" value="F:DNA binding"/>
    <property type="evidence" value="ECO:0007669"/>
    <property type="project" value="UniProtKB-KW"/>
</dbReference>
<dbReference type="InterPro" id="IPR036390">
    <property type="entry name" value="WH_DNA-bd_sf"/>
</dbReference>
<dbReference type="Gene3D" id="1.10.10.10">
    <property type="entry name" value="Winged helix-like DNA-binding domain superfamily/Winged helix DNA-binding domain"/>
    <property type="match status" value="1"/>
</dbReference>
<dbReference type="InterPro" id="IPR036388">
    <property type="entry name" value="WH-like_DNA-bd_sf"/>
</dbReference>
<sequence>MMDINESIPKYEQLRMKILNDIERGILKKGDKIPTENELSKNNQISRVTVRKALDSLTEEGYLIRIPGKGTFITENKLLKDIGNTIGFSENTRMQGKKPGARVIENKIIDLEEEEQNVFGTLGNTKQISIVRVRTADDIPVSVEYSRFPMDFDYLLTEDLNNTSLYDIIKEKSNIKFGNSRKAIQIVSASFEEAMYLNVKEGHPVLCIESLVKDIKGSTIHSSKQIMLGDKFTLIV</sequence>
<evidence type="ECO:0000256" key="3">
    <source>
        <dbReference type="ARBA" id="ARBA00023163"/>
    </source>
</evidence>
<dbReference type="EMBL" id="NPBQ01000124">
    <property type="protein sequence ID" value="PAD81428.1"/>
    <property type="molecule type" value="Genomic_DNA"/>
</dbReference>
<gene>
    <name evidence="4" type="ORF">CHH57_19845</name>
</gene>
<keyword evidence="2" id="KW-0238">DNA-binding</keyword>
<dbReference type="PANTHER" id="PTHR44846">
    <property type="entry name" value="MANNOSYL-D-GLYCERATE TRANSPORT/METABOLISM SYSTEM REPRESSOR MNGR-RELATED"/>
    <property type="match status" value="1"/>
</dbReference>
<dbReference type="FunFam" id="1.10.10.10:FF:000079">
    <property type="entry name" value="GntR family transcriptional regulator"/>
    <property type="match status" value="1"/>
</dbReference>
<keyword evidence="3" id="KW-0804">Transcription</keyword>
<dbReference type="Gene3D" id="3.40.1410.10">
    <property type="entry name" value="Chorismate lyase-like"/>
    <property type="match status" value="1"/>
</dbReference>
<evidence type="ECO:0000313" key="5">
    <source>
        <dbReference type="Proteomes" id="UP000216961"/>
    </source>
</evidence>
<dbReference type="CDD" id="cd07377">
    <property type="entry name" value="WHTH_GntR"/>
    <property type="match status" value="1"/>
</dbReference>
<comment type="caution">
    <text evidence="4">The sequence shown here is derived from an EMBL/GenBank/DDBJ whole genome shotgun (WGS) entry which is preliminary data.</text>
</comment>
<evidence type="ECO:0000256" key="2">
    <source>
        <dbReference type="ARBA" id="ARBA00023125"/>
    </source>
</evidence>
<evidence type="ECO:0000256" key="1">
    <source>
        <dbReference type="ARBA" id="ARBA00023015"/>
    </source>
</evidence>
<dbReference type="InterPro" id="IPR011663">
    <property type="entry name" value="UTRA"/>
</dbReference>
<dbReference type="GO" id="GO:0003700">
    <property type="term" value="F:DNA-binding transcription factor activity"/>
    <property type="evidence" value="ECO:0007669"/>
    <property type="project" value="InterPro"/>
</dbReference>
<dbReference type="InterPro" id="IPR000524">
    <property type="entry name" value="Tscrpt_reg_HTH_GntR"/>
</dbReference>
<dbReference type="SMART" id="SM00345">
    <property type="entry name" value="HTH_GNTR"/>
    <property type="match status" value="1"/>
</dbReference>
<dbReference type="SMART" id="SM00866">
    <property type="entry name" value="UTRA"/>
    <property type="match status" value="1"/>
</dbReference>
<dbReference type="SUPFAM" id="SSF46785">
    <property type="entry name" value="Winged helix' DNA-binding domain"/>
    <property type="match status" value="1"/>
</dbReference>
<dbReference type="KEGG" id="bcir:C2I06_21490"/>
<dbReference type="InterPro" id="IPR050679">
    <property type="entry name" value="Bact_HTH_transcr_reg"/>
</dbReference>
<dbReference type="PRINTS" id="PR00035">
    <property type="entry name" value="HTHGNTR"/>
</dbReference>
<proteinExistence type="predicted"/>
<dbReference type="Pfam" id="PF00392">
    <property type="entry name" value="GntR"/>
    <property type="match status" value="1"/>
</dbReference>
<protein>
    <submittedName>
        <fullName evidence="4">GntR family transcriptional regulator</fullName>
    </submittedName>
</protein>
<dbReference type="AlphaFoldDB" id="A0A268F7V3"/>
<organism evidence="4 5">
    <name type="scientific">Niallia circulans</name>
    <name type="common">Bacillus circulans</name>
    <dbReference type="NCBI Taxonomy" id="1397"/>
    <lineage>
        <taxon>Bacteria</taxon>
        <taxon>Bacillati</taxon>
        <taxon>Bacillota</taxon>
        <taxon>Bacilli</taxon>
        <taxon>Bacillales</taxon>
        <taxon>Bacillaceae</taxon>
        <taxon>Niallia</taxon>
    </lineage>
</organism>
<dbReference type="Proteomes" id="UP000216961">
    <property type="component" value="Unassembled WGS sequence"/>
</dbReference>